<feature type="transmembrane region" description="Helical" evidence="2">
    <location>
        <begin position="523"/>
        <end position="545"/>
    </location>
</feature>
<feature type="transmembrane region" description="Helical" evidence="2">
    <location>
        <begin position="357"/>
        <end position="381"/>
    </location>
</feature>
<dbReference type="AlphaFoldDB" id="A0A5N6PED8"/>
<comment type="caution">
    <text evidence="3">The sequence shown here is derived from an EMBL/GenBank/DDBJ whole genome shotgun (WGS) entry which is preliminary data.</text>
</comment>
<feature type="transmembrane region" description="Helical" evidence="2">
    <location>
        <begin position="733"/>
        <end position="752"/>
    </location>
</feature>
<feature type="region of interest" description="Disordered" evidence="1">
    <location>
        <begin position="982"/>
        <end position="1013"/>
    </location>
</feature>
<feature type="transmembrane region" description="Helical" evidence="2">
    <location>
        <begin position="488"/>
        <end position="511"/>
    </location>
</feature>
<feature type="transmembrane region" description="Helical" evidence="2">
    <location>
        <begin position="1050"/>
        <end position="1072"/>
    </location>
</feature>
<feature type="region of interest" description="Disordered" evidence="1">
    <location>
        <begin position="176"/>
        <end position="230"/>
    </location>
</feature>
<keyword evidence="2" id="KW-0812">Transmembrane</keyword>
<evidence type="ECO:0000313" key="4">
    <source>
        <dbReference type="Proteomes" id="UP000326396"/>
    </source>
</evidence>
<organism evidence="3 4">
    <name type="scientific">Mikania micrantha</name>
    <name type="common">bitter vine</name>
    <dbReference type="NCBI Taxonomy" id="192012"/>
    <lineage>
        <taxon>Eukaryota</taxon>
        <taxon>Viridiplantae</taxon>
        <taxon>Streptophyta</taxon>
        <taxon>Embryophyta</taxon>
        <taxon>Tracheophyta</taxon>
        <taxon>Spermatophyta</taxon>
        <taxon>Magnoliopsida</taxon>
        <taxon>eudicotyledons</taxon>
        <taxon>Gunneridae</taxon>
        <taxon>Pentapetalae</taxon>
        <taxon>asterids</taxon>
        <taxon>campanulids</taxon>
        <taxon>Asterales</taxon>
        <taxon>Asteraceae</taxon>
        <taxon>Asteroideae</taxon>
        <taxon>Heliantheae alliance</taxon>
        <taxon>Eupatorieae</taxon>
        <taxon>Mikania</taxon>
    </lineage>
</organism>
<protein>
    <submittedName>
        <fullName evidence="3">Uncharacterized protein</fullName>
    </submittedName>
</protein>
<keyword evidence="2" id="KW-1133">Transmembrane helix</keyword>
<sequence>MDPSINYIPHVEKPPDPSMFPPLDSGNGKRCTTSLAVSSKSKKKKQSTGMALRSGNNSRFVSLDINNFVGESKDAQPAAHTKIVAQDDLTIPCTEVGLSRLGSGIVMATMEMPIAADHQHPSAPLEGPCVMKRSMRLMKKNRTRKSRLLFWTIWPKKNMTDKPHGNSHRYTQDEEGFVKQTHRKAASASQQKLDKPIRKHRKHLSGQMDYGSPRVNKQQGNTSSNPITQRRMSELHKDYLLNVKGYGKHVNTAPHPVTQNRNPKTTPKTREIPVFNQYEVLQDAHFSEMDIETSLNTGKLGSGMSMLSLDGIKVAMSILNMYHFYIHAIVIISSMFVRDFEGRVGIGVGHNSFIHFLILHGIGFCWVGLPSLVCWVLGWFWATYDHWVWNLDNYAGIKGGLGLLLMLYIKGRSYYQAHLYTCRSHMSSWAGSSWSKGYMGWVGQLTLGMCYNRKGMHIMGWIWGNMGLHQNYQPTVMRLRTLGIKIQGVWVLLPCCIVLVQISDCYTWVLLGWAAKTINQNSIWYARLVLLGWGVGLHVNGSSLVRARSLATAGRNRAVGHYGLGWVIVHTAGVKGGVANSLSRLGLGGFHLFKWRHPPEANKGWDTQSVLLTQLCFLAIRMVMGKRLLTQYLECNMVSNDLLGGSWMGQVFLALYGLGARLIKSWQNTWLKTHQCTSKWVYVRISLLSAALCREVLFGCQCPALVLMWTVPHICFISSHEGLGNGRYQHYGYIRAILFTMSVLLFIVFIRMKPSNEFLPSLEKPPDPNVCPILDPGTGKHKVAGIAEVSKKAKKRDATGSVIGGKNKSTFTRLNVDQFANEMESTHGMDAEVCDKTNGTKLVDEGRQSEGVLGLSKTANGVMMELQFPHQSTTGEVSTQQKADLAMCSINGEASIPSSPTNFFDDAPIVEDAMDASSEDASDEETDEEDDEDDAILAGNNVQQWILSKVHQSAIRADNGSNNGTGAGAQRKRWHRKYMSEQGVKGSGGSNQRHPYRAGSSSKWQPKGASSSKNISVHNQVPATLGPCFVEEAAGVWLLQGVCATAVLPYMATALGLWGLIHSAIMVILLGLF</sequence>
<proteinExistence type="predicted"/>
<dbReference type="EMBL" id="SZYD01000005">
    <property type="protein sequence ID" value="KAD6120383.1"/>
    <property type="molecule type" value="Genomic_DNA"/>
</dbReference>
<gene>
    <name evidence="3" type="ORF">E3N88_11654</name>
</gene>
<dbReference type="Proteomes" id="UP000326396">
    <property type="component" value="Linkage Group LG13"/>
</dbReference>
<keyword evidence="2" id="KW-0472">Membrane</keyword>
<accession>A0A5N6PED8</accession>
<feature type="compositionally biased region" description="Polar residues" evidence="1">
    <location>
        <begin position="215"/>
        <end position="230"/>
    </location>
</feature>
<feature type="transmembrane region" description="Helical" evidence="2">
    <location>
        <begin position="644"/>
        <end position="663"/>
    </location>
</feature>
<feature type="transmembrane region" description="Helical" evidence="2">
    <location>
        <begin position="314"/>
        <end position="337"/>
    </location>
</feature>
<name>A0A5N6PED8_9ASTR</name>
<feature type="compositionally biased region" description="Polar residues" evidence="1">
    <location>
        <begin position="999"/>
        <end position="1013"/>
    </location>
</feature>
<feature type="transmembrane region" description="Helical" evidence="2">
    <location>
        <begin position="393"/>
        <end position="409"/>
    </location>
</feature>
<evidence type="ECO:0000313" key="3">
    <source>
        <dbReference type="EMBL" id="KAD6120383.1"/>
    </source>
</evidence>
<reference evidence="3 4" key="1">
    <citation type="submission" date="2019-05" db="EMBL/GenBank/DDBJ databases">
        <title>Mikania micrantha, genome provides insights into the molecular mechanism of rapid growth.</title>
        <authorList>
            <person name="Liu B."/>
        </authorList>
    </citation>
    <scope>NUCLEOTIDE SEQUENCE [LARGE SCALE GENOMIC DNA]</scope>
    <source>
        <strain evidence="3">NLD-2019</strain>
        <tissue evidence="3">Leaf</tissue>
    </source>
</reference>
<feature type="region of interest" description="Disordered" evidence="1">
    <location>
        <begin position="1"/>
        <end position="53"/>
    </location>
</feature>
<evidence type="ECO:0000256" key="2">
    <source>
        <dbReference type="SAM" id="Phobius"/>
    </source>
</evidence>
<keyword evidence="4" id="KW-1185">Reference proteome</keyword>
<evidence type="ECO:0000256" key="1">
    <source>
        <dbReference type="SAM" id="MobiDB-lite"/>
    </source>
</evidence>